<feature type="signal peptide" evidence="1">
    <location>
        <begin position="1"/>
        <end position="19"/>
    </location>
</feature>
<dbReference type="PANTHER" id="PTHR45632">
    <property type="entry name" value="LD33804P"/>
    <property type="match status" value="1"/>
</dbReference>
<evidence type="ECO:0000313" key="3">
    <source>
        <dbReference type="Proteomes" id="UP001218218"/>
    </source>
</evidence>
<dbReference type="Proteomes" id="UP001218218">
    <property type="component" value="Unassembled WGS sequence"/>
</dbReference>
<dbReference type="InterPro" id="IPR006652">
    <property type="entry name" value="Kelch_1"/>
</dbReference>
<evidence type="ECO:0000313" key="2">
    <source>
        <dbReference type="EMBL" id="KAJ7337717.1"/>
    </source>
</evidence>
<accession>A0AAD6ZTB4</accession>
<dbReference type="InterPro" id="IPR015915">
    <property type="entry name" value="Kelch-typ_b-propeller"/>
</dbReference>
<dbReference type="SUPFAM" id="SSF117281">
    <property type="entry name" value="Kelch motif"/>
    <property type="match status" value="1"/>
</dbReference>
<comment type="caution">
    <text evidence="2">The sequence shown here is derived from an EMBL/GenBank/DDBJ whole genome shotgun (WGS) entry which is preliminary data.</text>
</comment>
<sequence>MKFVPHLALALGALPILLASPSPREVHLRTGTWTEVASTLHGPRQEQSVVALDSAMYIIGGISSPPPDAPFSFPTINWTQVYTPKTNMWRDVAPLPHTVNHGNAAAVDGKLYLLGGLDGTADWVAIPQSYVYSPVADEWAALPDMPAGTARGAAAVGVHEHTVYLAGGLLELNLITGAQPSSAAVSAFNTLTRQWSVLPSLPEARDHVGGAVIGDTFFVVGGRVNGVPNVRDTVFTLDLNAVRLGWVEKARMPTGRGGLSTAVIGDRIYTFGGEGDVNLVPNGVYDNVEVYCAGEDRWEVLPPMPHPRHGTNAASIAGRIYIPGGGNVTGAGLQSLTDFFSP</sequence>
<dbReference type="Pfam" id="PF01344">
    <property type="entry name" value="Kelch_1"/>
    <property type="match status" value="3"/>
</dbReference>
<proteinExistence type="predicted"/>
<evidence type="ECO:0008006" key="4">
    <source>
        <dbReference type="Google" id="ProtNLM"/>
    </source>
</evidence>
<name>A0AAD6ZTB4_9AGAR</name>
<keyword evidence="3" id="KW-1185">Reference proteome</keyword>
<dbReference type="Gene3D" id="2.120.10.80">
    <property type="entry name" value="Kelch-type beta propeller"/>
    <property type="match status" value="2"/>
</dbReference>
<protein>
    <recommendedName>
        <fullName evidence="4">Kelch repeat-containing protein</fullName>
    </recommendedName>
</protein>
<organism evidence="2 3">
    <name type="scientific">Mycena albidolilacea</name>
    <dbReference type="NCBI Taxonomy" id="1033008"/>
    <lineage>
        <taxon>Eukaryota</taxon>
        <taxon>Fungi</taxon>
        <taxon>Dikarya</taxon>
        <taxon>Basidiomycota</taxon>
        <taxon>Agaricomycotina</taxon>
        <taxon>Agaricomycetes</taxon>
        <taxon>Agaricomycetidae</taxon>
        <taxon>Agaricales</taxon>
        <taxon>Marasmiineae</taxon>
        <taxon>Mycenaceae</taxon>
        <taxon>Mycena</taxon>
    </lineage>
</organism>
<dbReference type="AlphaFoldDB" id="A0AAD6ZTB4"/>
<gene>
    <name evidence="2" type="ORF">DFH08DRAFT_877359</name>
</gene>
<dbReference type="EMBL" id="JARIHO010000029">
    <property type="protein sequence ID" value="KAJ7337717.1"/>
    <property type="molecule type" value="Genomic_DNA"/>
</dbReference>
<reference evidence="2" key="1">
    <citation type="submission" date="2023-03" db="EMBL/GenBank/DDBJ databases">
        <title>Massive genome expansion in bonnet fungi (Mycena s.s.) driven by repeated elements and novel gene families across ecological guilds.</title>
        <authorList>
            <consortium name="Lawrence Berkeley National Laboratory"/>
            <person name="Harder C.B."/>
            <person name="Miyauchi S."/>
            <person name="Viragh M."/>
            <person name="Kuo A."/>
            <person name="Thoen E."/>
            <person name="Andreopoulos B."/>
            <person name="Lu D."/>
            <person name="Skrede I."/>
            <person name="Drula E."/>
            <person name="Henrissat B."/>
            <person name="Morin E."/>
            <person name="Kohler A."/>
            <person name="Barry K."/>
            <person name="LaButti K."/>
            <person name="Morin E."/>
            <person name="Salamov A."/>
            <person name="Lipzen A."/>
            <person name="Mereny Z."/>
            <person name="Hegedus B."/>
            <person name="Baldrian P."/>
            <person name="Stursova M."/>
            <person name="Weitz H."/>
            <person name="Taylor A."/>
            <person name="Grigoriev I.V."/>
            <person name="Nagy L.G."/>
            <person name="Martin F."/>
            <person name="Kauserud H."/>
        </authorList>
    </citation>
    <scope>NUCLEOTIDE SEQUENCE</scope>
    <source>
        <strain evidence="2">CBHHK002</strain>
    </source>
</reference>
<dbReference type="SMART" id="SM00612">
    <property type="entry name" value="Kelch"/>
    <property type="match status" value="5"/>
</dbReference>
<evidence type="ECO:0000256" key="1">
    <source>
        <dbReference type="SAM" id="SignalP"/>
    </source>
</evidence>
<keyword evidence="1" id="KW-0732">Signal</keyword>
<feature type="chain" id="PRO_5041920298" description="Kelch repeat-containing protein" evidence="1">
    <location>
        <begin position="20"/>
        <end position="342"/>
    </location>
</feature>